<dbReference type="Gene3D" id="1.10.150.240">
    <property type="entry name" value="Putative phosphatase, domain 2"/>
    <property type="match status" value="1"/>
</dbReference>
<dbReference type="EMBL" id="ASHL01000007">
    <property type="protein sequence ID" value="EPD12611.1"/>
    <property type="molecule type" value="Genomic_DNA"/>
</dbReference>
<dbReference type="GO" id="GO:0005829">
    <property type="term" value="C:cytosol"/>
    <property type="evidence" value="ECO:0007669"/>
    <property type="project" value="TreeGrafter"/>
</dbReference>
<gene>
    <name evidence="1" type="ORF">L196_08399</name>
</gene>
<dbReference type="RefSeq" id="WP_016390634.1">
    <property type="nucleotide sequence ID" value="NZ_FQZJ01000005.1"/>
</dbReference>
<keyword evidence="1" id="KW-0378">Hydrolase</keyword>
<protein>
    <submittedName>
        <fullName evidence="1">Hydrolase</fullName>
    </submittedName>
</protein>
<dbReference type="InterPro" id="IPR041492">
    <property type="entry name" value="HAD_2"/>
</dbReference>
<dbReference type="SFLD" id="SFLDG01129">
    <property type="entry name" value="C1.5:_HAD__Beta-PGM__Phosphata"/>
    <property type="match status" value="1"/>
</dbReference>
<name>A0AB33Z0W5_9GAMM</name>
<dbReference type="Pfam" id="PF13419">
    <property type="entry name" value="HAD_2"/>
    <property type="match status" value="1"/>
</dbReference>
<dbReference type="NCBIfam" id="TIGR01549">
    <property type="entry name" value="HAD-SF-IA-v1"/>
    <property type="match status" value="1"/>
</dbReference>
<evidence type="ECO:0000313" key="1">
    <source>
        <dbReference type="EMBL" id="EPD12611.1"/>
    </source>
</evidence>
<dbReference type="Gene3D" id="3.40.50.1000">
    <property type="entry name" value="HAD superfamily/HAD-like"/>
    <property type="match status" value="1"/>
</dbReference>
<dbReference type="GO" id="GO:0006281">
    <property type="term" value="P:DNA repair"/>
    <property type="evidence" value="ECO:0007669"/>
    <property type="project" value="TreeGrafter"/>
</dbReference>
<dbReference type="AlphaFoldDB" id="A0AB33Z0W5"/>
<dbReference type="InterPro" id="IPR050155">
    <property type="entry name" value="HAD-like_hydrolase_sf"/>
</dbReference>
<dbReference type="PANTHER" id="PTHR43434:SF24">
    <property type="entry name" value="HYDROLASE-RELATED"/>
    <property type="match status" value="1"/>
</dbReference>
<dbReference type="NCBIfam" id="TIGR01509">
    <property type="entry name" value="HAD-SF-IA-v3"/>
    <property type="match status" value="1"/>
</dbReference>
<dbReference type="InterPro" id="IPR023214">
    <property type="entry name" value="HAD_sf"/>
</dbReference>
<evidence type="ECO:0000313" key="2">
    <source>
        <dbReference type="Proteomes" id="UP000015462"/>
    </source>
</evidence>
<dbReference type="InterPro" id="IPR036412">
    <property type="entry name" value="HAD-like_sf"/>
</dbReference>
<dbReference type="Proteomes" id="UP000015462">
    <property type="component" value="Unassembled WGS sequence"/>
</dbReference>
<dbReference type="GO" id="GO:0008967">
    <property type="term" value="F:phosphoglycolate phosphatase activity"/>
    <property type="evidence" value="ECO:0007669"/>
    <property type="project" value="TreeGrafter"/>
</dbReference>
<comment type="caution">
    <text evidence="1">The sequence shown here is derived from an EMBL/GenBank/DDBJ whole genome shotgun (WGS) entry which is preliminary data.</text>
</comment>
<sequence length="214" mass="23507">MITQYDLIIFDWDGTLVDSIDWIVECIQTIAKHQGIDQPSQQACKDIIGLSLSEAMVTLFPELSDDEKIAMVAAYREVYLAKKISTKDLFVDTLPTLEKLKQMGKTLAVATGKGQSGLDRSLDGTGLRPYFDHLRCAEKMQSKPSPHMLFDILDESGIQPDKAIMIGDSTLDLKMANNAGVSSIGVTTGAHSHEILSKQMPVACINNLMEIFEG</sequence>
<dbReference type="PANTHER" id="PTHR43434">
    <property type="entry name" value="PHOSPHOGLYCOLATE PHOSPHATASE"/>
    <property type="match status" value="1"/>
</dbReference>
<organism evidence="1 2">
    <name type="scientific">Cycloclasticus pugetii</name>
    <dbReference type="NCBI Taxonomy" id="34068"/>
    <lineage>
        <taxon>Bacteria</taxon>
        <taxon>Pseudomonadati</taxon>
        <taxon>Pseudomonadota</taxon>
        <taxon>Gammaproteobacteria</taxon>
        <taxon>Thiotrichales</taxon>
        <taxon>Piscirickettsiaceae</taxon>
        <taxon>Cycloclasticus</taxon>
    </lineage>
</organism>
<dbReference type="SFLD" id="SFLDS00003">
    <property type="entry name" value="Haloacid_Dehalogenase"/>
    <property type="match status" value="1"/>
</dbReference>
<accession>A0AB33Z0W5</accession>
<keyword evidence="2" id="KW-1185">Reference proteome</keyword>
<dbReference type="InterPro" id="IPR006439">
    <property type="entry name" value="HAD-SF_hydro_IA"/>
</dbReference>
<reference evidence="1 2" key="1">
    <citation type="journal article" date="2013" name="Genome Announc.">
        <title>Genome Sequence of the Pyrene- and Fluoranthene-Degrading Bacterium Cycloclasticus sp. Strain PY97M.</title>
        <authorList>
            <person name="Cui Z."/>
            <person name="Xu G."/>
            <person name="Li Q."/>
            <person name="Gao W."/>
            <person name="Zheng L."/>
        </authorList>
    </citation>
    <scope>NUCLEOTIDE SEQUENCE [LARGE SCALE GENOMIC DNA]</scope>
    <source>
        <strain evidence="1 2">PY97M</strain>
    </source>
</reference>
<dbReference type="SUPFAM" id="SSF56784">
    <property type="entry name" value="HAD-like"/>
    <property type="match status" value="1"/>
</dbReference>
<dbReference type="InterPro" id="IPR023198">
    <property type="entry name" value="PGP-like_dom2"/>
</dbReference>
<proteinExistence type="predicted"/>